<name>A0A7L5BSM9_9RHOB</name>
<protein>
    <submittedName>
        <fullName evidence="1">Uncharacterized protein</fullName>
    </submittedName>
</protein>
<gene>
    <name evidence="1" type="ORF">G5B40_01170</name>
</gene>
<proteinExistence type="predicted"/>
<dbReference type="KEGG" id="hdh:G5B40_01170"/>
<keyword evidence="2" id="KW-1185">Reference proteome</keyword>
<reference evidence="1 2" key="1">
    <citation type="submission" date="2020-02" db="EMBL/GenBank/DDBJ databases">
        <title>complete genome sequence of Rhodobacteraceae bacterium.</title>
        <authorList>
            <person name="Park J."/>
            <person name="Kim Y.-S."/>
            <person name="Kim K.-H."/>
        </authorList>
    </citation>
    <scope>NUCLEOTIDE SEQUENCE [LARGE SCALE GENOMIC DNA]</scope>
    <source>
        <strain evidence="1 2">RR4-56</strain>
    </source>
</reference>
<accession>A0A7L5BSM9</accession>
<dbReference type="Proteomes" id="UP000503336">
    <property type="component" value="Chromosome"/>
</dbReference>
<dbReference type="AlphaFoldDB" id="A0A7L5BSM9"/>
<dbReference type="RefSeq" id="WP_165094005.1">
    <property type="nucleotide sequence ID" value="NZ_CP049056.1"/>
</dbReference>
<evidence type="ECO:0000313" key="2">
    <source>
        <dbReference type="Proteomes" id="UP000503336"/>
    </source>
</evidence>
<organism evidence="1 2">
    <name type="scientific">Pikeienuella piscinae</name>
    <dbReference type="NCBI Taxonomy" id="2748098"/>
    <lineage>
        <taxon>Bacteria</taxon>
        <taxon>Pseudomonadati</taxon>
        <taxon>Pseudomonadota</taxon>
        <taxon>Alphaproteobacteria</taxon>
        <taxon>Rhodobacterales</taxon>
        <taxon>Paracoccaceae</taxon>
        <taxon>Pikeienuella</taxon>
    </lineage>
</organism>
<dbReference type="EMBL" id="CP049056">
    <property type="protein sequence ID" value="QIE54175.1"/>
    <property type="molecule type" value="Genomic_DNA"/>
</dbReference>
<sequence length="147" mass="16327">MSTDITTLLPNSFSTQNTRRHLVFTAEAQPDELARAAISAADAIAAARAAVRAYEADSIAEGVLDPAFRALADLVRKRQVLDDDFREAAEEAVEYLSRLRADDPQSEQEISRLRGFLADALALSYRVADLITAEHDIRRRRSLSVKR</sequence>
<evidence type="ECO:0000313" key="1">
    <source>
        <dbReference type="EMBL" id="QIE54175.1"/>
    </source>
</evidence>